<organism evidence="2 3">
    <name type="scientific">Myotis myotis</name>
    <name type="common">Greater mouse-eared bat</name>
    <name type="synonym">Vespertilio myotis</name>
    <dbReference type="NCBI Taxonomy" id="51298"/>
    <lineage>
        <taxon>Eukaryota</taxon>
        <taxon>Metazoa</taxon>
        <taxon>Chordata</taxon>
        <taxon>Craniata</taxon>
        <taxon>Vertebrata</taxon>
        <taxon>Euteleostomi</taxon>
        <taxon>Mammalia</taxon>
        <taxon>Eutheria</taxon>
        <taxon>Laurasiatheria</taxon>
        <taxon>Chiroptera</taxon>
        <taxon>Yangochiroptera</taxon>
        <taxon>Vespertilionidae</taxon>
        <taxon>Myotis</taxon>
    </lineage>
</organism>
<evidence type="ECO:0000313" key="3">
    <source>
        <dbReference type="Proteomes" id="UP000527355"/>
    </source>
</evidence>
<keyword evidence="3" id="KW-1185">Reference proteome</keyword>
<proteinExistence type="inferred from homology"/>
<dbReference type="Proteomes" id="UP000527355">
    <property type="component" value="Unassembled WGS sequence"/>
</dbReference>
<dbReference type="InterPro" id="IPR020984">
    <property type="entry name" value="Speedy"/>
</dbReference>
<dbReference type="GO" id="GO:0019901">
    <property type="term" value="F:protein kinase binding"/>
    <property type="evidence" value="ECO:0007669"/>
    <property type="project" value="InterPro"/>
</dbReference>
<dbReference type="PANTHER" id="PTHR31156">
    <property type="entry name" value="WBSCR19-LIKE PROTEIN"/>
    <property type="match status" value="1"/>
</dbReference>
<dbReference type="AlphaFoldDB" id="A0A7J7XH42"/>
<dbReference type="EMBL" id="JABWUV010000006">
    <property type="protein sequence ID" value="KAF6349005.1"/>
    <property type="molecule type" value="Genomic_DNA"/>
</dbReference>
<dbReference type="InterPro" id="IPR057742">
    <property type="entry name" value="Speedy_E"/>
</dbReference>
<gene>
    <name evidence="2" type="ORF">mMyoMyo1_011595</name>
</gene>
<evidence type="ECO:0000313" key="2">
    <source>
        <dbReference type="EMBL" id="KAF6349005.1"/>
    </source>
</evidence>
<accession>A0A7J7XH42</accession>
<name>A0A7J7XH42_MYOMY</name>
<comment type="caution">
    <text evidence="2">The sequence shown here is derived from an EMBL/GenBank/DDBJ whole genome shotgun (WGS) entry which is preliminary data.</text>
</comment>
<sequence>MKLKRLRVSPELPQHHQAFARLLGDPVIQRFLARDSDLRVSDKYLLAMVVAYLGRAGLFSWQYQRVHFFLALYLASDMEEDNHAPKQAILPFLYGGELLPEPLVPQTAVPALPLHGLEGQGHAGRV</sequence>
<comment type="similarity">
    <text evidence="1">Belongs to the Speedy/Ringo family.</text>
</comment>
<evidence type="ECO:0000256" key="1">
    <source>
        <dbReference type="ARBA" id="ARBA00010932"/>
    </source>
</evidence>
<reference evidence="2 3" key="1">
    <citation type="journal article" date="2020" name="Nature">
        <title>Six reference-quality genomes reveal evolution of bat adaptations.</title>
        <authorList>
            <person name="Jebb D."/>
            <person name="Huang Z."/>
            <person name="Pippel M."/>
            <person name="Hughes G.M."/>
            <person name="Lavrichenko K."/>
            <person name="Devanna P."/>
            <person name="Winkler S."/>
            <person name="Jermiin L.S."/>
            <person name="Skirmuntt E.C."/>
            <person name="Katzourakis A."/>
            <person name="Burkitt-Gray L."/>
            <person name="Ray D.A."/>
            <person name="Sullivan K.A.M."/>
            <person name="Roscito J.G."/>
            <person name="Kirilenko B.M."/>
            <person name="Davalos L.M."/>
            <person name="Corthals A.P."/>
            <person name="Power M.L."/>
            <person name="Jones G."/>
            <person name="Ransome R.D."/>
            <person name="Dechmann D.K.N."/>
            <person name="Locatelli A.G."/>
            <person name="Puechmaille S.J."/>
            <person name="Fedrigo O."/>
            <person name="Jarvis E.D."/>
            <person name="Hiller M."/>
            <person name="Vernes S.C."/>
            <person name="Myers E.W."/>
            <person name="Teeling E.C."/>
        </authorList>
    </citation>
    <scope>NUCLEOTIDE SEQUENCE [LARGE SCALE GENOMIC DNA]</scope>
    <source>
        <strain evidence="2">MMyoMyo1</strain>
        <tissue evidence="2">Flight muscle</tissue>
    </source>
</reference>
<dbReference type="Pfam" id="PF11357">
    <property type="entry name" value="Spy1"/>
    <property type="match status" value="1"/>
</dbReference>
<protein>
    <recommendedName>
        <fullName evidence="4">Speedy/RINGO cell cycle regulator family member C</fullName>
    </recommendedName>
</protein>
<evidence type="ECO:0008006" key="4">
    <source>
        <dbReference type="Google" id="ProtNLM"/>
    </source>
</evidence>
<dbReference type="VEuPathDB" id="HostDB:LOC118674742"/>